<name>A0A1D7UW08_9LEPT</name>
<proteinExistence type="predicted"/>
<dbReference type="Proteomes" id="UP000094197">
    <property type="component" value="Chromosome 1"/>
</dbReference>
<dbReference type="KEGG" id="laj:A0128_07990"/>
<keyword evidence="2" id="KW-1185">Reference proteome</keyword>
<sequence length="77" mass="8787">MIADFVPGKEFGSYFFSRESPFFANLQFATRIVRQCPNVDTFSISPSNTDEAADRKEIVFDSNGSRIVKRNPKFQSE</sequence>
<organism evidence="1 2">
    <name type="scientific">Leptospira tipperaryensis</name>
    <dbReference type="NCBI Taxonomy" id="2564040"/>
    <lineage>
        <taxon>Bacteria</taxon>
        <taxon>Pseudomonadati</taxon>
        <taxon>Spirochaetota</taxon>
        <taxon>Spirochaetia</taxon>
        <taxon>Leptospirales</taxon>
        <taxon>Leptospiraceae</taxon>
        <taxon>Leptospira</taxon>
    </lineage>
</organism>
<reference evidence="1 2" key="1">
    <citation type="submission" date="2016-04" db="EMBL/GenBank/DDBJ databases">
        <title>Complete genome seqeunce of Leptospira alstonii serovar Room22.</title>
        <authorList>
            <person name="Nally J.E."/>
            <person name="Bayles D.O."/>
            <person name="Hurley D."/>
            <person name="Fanning S."/>
            <person name="McMahon B.J."/>
            <person name="Arent Z."/>
        </authorList>
    </citation>
    <scope>NUCLEOTIDE SEQUENCE [LARGE SCALE GENOMIC DNA]</scope>
    <source>
        <strain evidence="1 2">GWTS #1</strain>
    </source>
</reference>
<evidence type="ECO:0000313" key="1">
    <source>
        <dbReference type="EMBL" id="AOP33787.1"/>
    </source>
</evidence>
<dbReference type="AlphaFoldDB" id="A0A1D7UW08"/>
<accession>A0A1D7UW08</accession>
<protein>
    <submittedName>
        <fullName evidence="1">Uncharacterized protein</fullName>
    </submittedName>
</protein>
<gene>
    <name evidence="1" type="ORF">A0128_07990</name>
</gene>
<dbReference type="EMBL" id="CP015217">
    <property type="protein sequence ID" value="AOP33787.1"/>
    <property type="molecule type" value="Genomic_DNA"/>
</dbReference>
<evidence type="ECO:0000313" key="2">
    <source>
        <dbReference type="Proteomes" id="UP000094197"/>
    </source>
</evidence>